<feature type="region of interest" description="Disordered" evidence="1">
    <location>
        <begin position="1"/>
        <end position="58"/>
    </location>
</feature>
<dbReference type="EMBL" id="JMCB01000011">
    <property type="protein sequence ID" value="KFE66270.1"/>
    <property type="molecule type" value="Genomic_DNA"/>
</dbReference>
<evidence type="ECO:0000313" key="3">
    <source>
        <dbReference type="Proteomes" id="UP000028725"/>
    </source>
</evidence>
<organism evidence="2 3">
    <name type="scientific">Hyalangium minutum</name>
    <dbReference type="NCBI Taxonomy" id="394096"/>
    <lineage>
        <taxon>Bacteria</taxon>
        <taxon>Pseudomonadati</taxon>
        <taxon>Myxococcota</taxon>
        <taxon>Myxococcia</taxon>
        <taxon>Myxococcales</taxon>
        <taxon>Cystobacterineae</taxon>
        <taxon>Archangiaceae</taxon>
        <taxon>Hyalangium</taxon>
    </lineage>
</organism>
<keyword evidence="3" id="KW-1185">Reference proteome</keyword>
<reference evidence="2 3" key="1">
    <citation type="submission" date="2014-04" db="EMBL/GenBank/DDBJ databases">
        <title>Genome assembly of Hyalangium minutum DSM 14724.</title>
        <authorList>
            <person name="Sharma G."/>
            <person name="Subramanian S."/>
        </authorList>
    </citation>
    <scope>NUCLEOTIDE SEQUENCE [LARGE SCALE GENOMIC DNA]</scope>
    <source>
        <strain evidence="2 3">DSM 14724</strain>
    </source>
</reference>
<dbReference type="RefSeq" id="WP_169787104.1">
    <property type="nucleotide sequence ID" value="NZ_JMCB01000011.1"/>
</dbReference>
<dbReference type="AlphaFoldDB" id="A0A085WF07"/>
<evidence type="ECO:0000256" key="1">
    <source>
        <dbReference type="SAM" id="MobiDB-lite"/>
    </source>
</evidence>
<accession>A0A085WF07</accession>
<comment type="caution">
    <text evidence="2">The sequence shown here is derived from an EMBL/GenBank/DDBJ whole genome shotgun (WGS) entry which is preliminary data.</text>
</comment>
<dbReference type="Proteomes" id="UP000028725">
    <property type="component" value="Unassembled WGS sequence"/>
</dbReference>
<dbReference type="STRING" id="394096.DB31_1335"/>
<sequence>MPQDNRQKPTPNDQRSNVKNPNSREYKADKENRSDQMNPNNPAYPSQQPPDNKEPSRQ</sequence>
<feature type="compositionally biased region" description="Polar residues" evidence="1">
    <location>
        <begin position="8"/>
        <end position="21"/>
    </location>
</feature>
<feature type="compositionally biased region" description="Basic and acidic residues" evidence="1">
    <location>
        <begin position="22"/>
        <end position="34"/>
    </location>
</feature>
<evidence type="ECO:0000313" key="2">
    <source>
        <dbReference type="EMBL" id="KFE66270.1"/>
    </source>
</evidence>
<gene>
    <name evidence="2" type="ORF">DB31_1335</name>
</gene>
<protein>
    <submittedName>
        <fullName evidence="2">Uncharacterized protein</fullName>
    </submittedName>
</protein>
<name>A0A085WF07_9BACT</name>
<proteinExistence type="predicted"/>
<feature type="compositionally biased region" description="Polar residues" evidence="1">
    <location>
        <begin position="35"/>
        <end position="50"/>
    </location>
</feature>